<dbReference type="PANTHER" id="PTHR10057">
    <property type="entry name" value="PERIPHERAL-TYPE BENZODIAZEPINE RECEPTOR"/>
    <property type="match status" value="1"/>
</dbReference>
<organism evidence="7 8">
    <name type="scientific">Acidisoma silvae</name>
    <dbReference type="NCBI Taxonomy" id="2802396"/>
    <lineage>
        <taxon>Bacteria</taxon>
        <taxon>Pseudomonadati</taxon>
        <taxon>Pseudomonadota</taxon>
        <taxon>Alphaproteobacteria</taxon>
        <taxon>Acetobacterales</taxon>
        <taxon>Acidocellaceae</taxon>
        <taxon>Acidisoma</taxon>
    </lineage>
</organism>
<dbReference type="GO" id="GO:0016020">
    <property type="term" value="C:membrane"/>
    <property type="evidence" value="ECO:0007669"/>
    <property type="project" value="UniProtKB-SubCell"/>
</dbReference>
<proteinExistence type="inferred from homology"/>
<comment type="subcellular location">
    <subcellularLocation>
        <location evidence="1">Membrane</location>
        <topology evidence="1">Multi-pass membrane protein</topology>
    </subcellularLocation>
</comment>
<comment type="similarity">
    <text evidence="2">Belongs to the TspO/BZRP family.</text>
</comment>
<sequence length="158" mass="17413">MLGLIGFVGLSLLVQAAASGVAGHAVNHWYLSLRQPPLTAPNAVFALFWLLADLSLGLSAWVLWRRLDPWRLSPRAALRLWAWEIALIALWAPAFFGLHAPVAGLVVLLPLFGTASATAYAFWYRDRLAAALLLPSLLWLCYGAYLNVGFWWLNPAFG</sequence>
<protein>
    <submittedName>
        <fullName evidence="7">Tryptophan-rich sensory protein</fullName>
    </submittedName>
</protein>
<keyword evidence="5 6" id="KW-0472">Membrane</keyword>
<dbReference type="PANTHER" id="PTHR10057:SF0">
    <property type="entry name" value="TRANSLOCATOR PROTEIN"/>
    <property type="match status" value="1"/>
</dbReference>
<evidence type="ECO:0000256" key="3">
    <source>
        <dbReference type="ARBA" id="ARBA00022692"/>
    </source>
</evidence>
<dbReference type="InterPro" id="IPR004307">
    <property type="entry name" value="TspO_MBR"/>
</dbReference>
<keyword evidence="3 6" id="KW-0812">Transmembrane</keyword>
<comment type="caution">
    <text evidence="7">The sequence shown here is derived from an EMBL/GenBank/DDBJ whole genome shotgun (WGS) entry which is preliminary data.</text>
</comment>
<evidence type="ECO:0000256" key="1">
    <source>
        <dbReference type="ARBA" id="ARBA00004141"/>
    </source>
</evidence>
<dbReference type="Gene3D" id="1.20.1260.100">
    <property type="entry name" value="TspO/MBR protein"/>
    <property type="match status" value="1"/>
</dbReference>
<feature type="transmembrane region" description="Helical" evidence="6">
    <location>
        <begin position="130"/>
        <end position="153"/>
    </location>
</feature>
<reference evidence="7" key="1">
    <citation type="journal article" date="2021" name="Microorganisms">
        <title>Acidisoma silvae sp. nov. and Acidisomacellulosilytica sp. nov., Two Acidophilic Bacteria Isolated from Decaying Wood, Hydrolyzing Cellulose and Producing Poly-3-hydroxybutyrate.</title>
        <authorList>
            <person name="Mieszkin S."/>
            <person name="Pouder E."/>
            <person name="Uroz S."/>
            <person name="Simon-Colin C."/>
            <person name="Alain K."/>
        </authorList>
    </citation>
    <scope>NUCLEOTIDE SEQUENCE</scope>
    <source>
        <strain evidence="7">HW T2.11</strain>
    </source>
</reference>
<evidence type="ECO:0000256" key="5">
    <source>
        <dbReference type="ARBA" id="ARBA00023136"/>
    </source>
</evidence>
<dbReference type="Proteomes" id="UP000708298">
    <property type="component" value="Unassembled WGS sequence"/>
</dbReference>
<evidence type="ECO:0000256" key="6">
    <source>
        <dbReference type="SAM" id="Phobius"/>
    </source>
</evidence>
<gene>
    <name evidence="7" type="ORF">ASILVAE211_00770</name>
</gene>
<evidence type="ECO:0000256" key="2">
    <source>
        <dbReference type="ARBA" id="ARBA00007524"/>
    </source>
</evidence>
<feature type="transmembrane region" description="Helical" evidence="6">
    <location>
        <begin position="42"/>
        <end position="64"/>
    </location>
</feature>
<accession>A0A963YNB9</accession>
<evidence type="ECO:0000313" key="8">
    <source>
        <dbReference type="Proteomes" id="UP000708298"/>
    </source>
</evidence>
<dbReference type="Pfam" id="PF03073">
    <property type="entry name" value="TspO_MBR"/>
    <property type="match status" value="1"/>
</dbReference>
<dbReference type="InterPro" id="IPR038330">
    <property type="entry name" value="TspO/MBR-related_sf"/>
</dbReference>
<evidence type="ECO:0000256" key="4">
    <source>
        <dbReference type="ARBA" id="ARBA00022989"/>
    </source>
</evidence>
<name>A0A963YNB9_9PROT</name>
<dbReference type="FunFam" id="1.20.1260.100:FF:000001">
    <property type="entry name" value="translocator protein 2"/>
    <property type="match status" value="1"/>
</dbReference>
<dbReference type="GO" id="GO:0033013">
    <property type="term" value="P:tetrapyrrole metabolic process"/>
    <property type="evidence" value="ECO:0007669"/>
    <property type="project" value="UniProtKB-ARBA"/>
</dbReference>
<dbReference type="EMBL" id="JAESVB010000001">
    <property type="protein sequence ID" value="MCB8873696.1"/>
    <property type="molecule type" value="Genomic_DNA"/>
</dbReference>
<dbReference type="AlphaFoldDB" id="A0A963YNB9"/>
<keyword evidence="8" id="KW-1185">Reference proteome</keyword>
<keyword evidence="4 6" id="KW-1133">Transmembrane helix</keyword>
<feature type="transmembrane region" description="Helical" evidence="6">
    <location>
        <begin position="76"/>
        <end position="96"/>
    </location>
</feature>
<evidence type="ECO:0000313" key="7">
    <source>
        <dbReference type="EMBL" id="MCB8873696.1"/>
    </source>
</evidence>
<reference evidence="7" key="2">
    <citation type="submission" date="2021-01" db="EMBL/GenBank/DDBJ databases">
        <authorList>
            <person name="Mieszkin S."/>
            <person name="Pouder E."/>
            <person name="Alain K."/>
        </authorList>
    </citation>
    <scope>NUCLEOTIDE SEQUENCE</scope>
    <source>
        <strain evidence="7">HW T2.11</strain>
    </source>
</reference>
<dbReference type="PIRSF" id="PIRSF005859">
    <property type="entry name" value="PBR"/>
    <property type="match status" value="1"/>
</dbReference>
<feature type="transmembrane region" description="Helical" evidence="6">
    <location>
        <begin position="102"/>
        <end position="123"/>
    </location>
</feature>
<dbReference type="CDD" id="cd15904">
    <property type="entry name" value="TSPO_MBR"/>
    <property type="match status" value="1"/>
</dbReference>